<dbReference type="NCBIfam" id="NF004044">
    <property type="entry name" value="PRK05561.1"/>
    <property type="match status" value="1"/>
</dbReference>
<evidence type="ECO:0000256" key="8">
    <source>
        <dbReference type="HAMAP-Rule" id="MF_00937"/>
    </source>
</evidence>
<evidence type="ECO:0000256" key="10">
    <source>
        <dbReference type="SAM" id="Coils"/>
    </source>
</evidence>
<dbReference type="GO" id="GO:0003677">
    <property type="term" value="F:DNA binding"/>
    <property type="evidence" value="ECO:0007669"/>
    <property type="project" value="UniProtKB-UniRule"/>
</dbReference>
<comment type="subcellular location">
    <subcellularLocation>
        <location evidence="8">Cell membrane</location>
        <topology evidence="8">Peripheral membrane protein</topology>
    </subcellularLocation>
</comment>
<feature type="site" description="Interaction with DNA" evidence="8">
    <location>
        <position position="96"/>
    </location>
</feature>
<dbReference type="HAMAP" id="MF_00937">
    <property type="entry name" value="ParC_type2"/>
    <property type="match status" value="1"/>
</dbReference>
<feature type="domain" description="Topo IIA-type catalytic" evidence="11">
    <location>
        <begin position="33"/>
        <end position="498"/>
    </location>
</feature>
<dbReference type="AlphaFoldDB" id="A0A9X1ZXA6"/>
<dbReference type="InterPro" id="IPR050220">
    <property type="entry name" value="Type_II_DNA_Topoisomerases"/>
</dbReference>
<evidence type="ECO:0000256" key="4">
    <source>
        <dbReference type="ARBA" id="ARBA00023125"/>
    </source>
</evidence>
<dbReference type="GO" id="GO:0007059">
    <property type="term" value="P:chromosome segregation"/>
    <property type="evidence" value="ECO:0007669"/>
    <property type="project" value="UniProtKB-UniRule"/>
</dbReference>
<dbReference type="PANTHER" id="PTHR43493">
    <property type="entry name" value="DNA GYRASE/TOPOISOMERASE SUBUNIT A"/>
    <property type="match status" value="1"/>
</dbReference>
<dbReference type="EC" id="5.6.2.2" evidence="8"/>
<dbReference type="FunFam" id="3.30.1360.40:FF:000002">
    <property type="entry name" value="DNA gyrase subunit A"/>
    <property type="match status" value="1"/>
</dbReference>
<dbReference type="GO" id="GO:0005694">
    <property type="term" value="C:chromosome"/>
    <property type="evidence" value="ECO:0007669"/>
    <property type="project" value="InterPro"/>
</dbReference>
<dbReference type="RefSeq" id="WP_250094974.1">
    <property type="nucleotide sequence ID" value="NZ_JAKRYL010000002.1"/>
</dbReference>
<dbReference type="CDD" id="cd00187">
    <property type="entry name" value="TOP4c"/>
    <property type="match status" value="1"/>
</dbReference>
<comment type="caution">
    <text evidence="12">The sequence shown here is derived from an EMBL/GenBank/DDBJ whole genome shotgun (WGS) entry which is preliminary data.</text>
</comment>
<dbReference type="InterPro" id="IPR035516">
    <property type="entry name" value="Gyrase/topoIV_suA_C"/>
</dbReference>
<keyword evidence="4 8" id="KW-0238">DNA-binding</keyword>
<dbReference type="Pfam" id="PF03989">
    <property type="entry name" value="DNA_gyraseA_C"/>
    <property type="match status" value="5"/>
</dbReference>
<feature type="site" description="Interaction with DNA" evidence="8">
    <location>
        <position position="77"/>
    </location>
</feature>
<keyword evidence="3 8" id="KW-0799">Topoisomerase</keyword>
<dbReference type="InterPro" id="IPR006691">
    <property type="entry name" value="GyrA/parC_rep"/>
</dbReference>
<protein>
    <recommendedName>
        <fullName evidence="8">DNA topoisomerase 4 subunit A</fullName>
        <ecNumber evidence="8">5.6.2.2</ecNumber>
    </recommendedName>
    <alternativeName>
        <fullName evidence="8">Topoisomerase IV subunit A</fullName>
    </alternativeName>
</protein>
<dbReference type="Gene3D" id="3.30.1360.40">
    <property type="match status" value="1"/>
</dbReference>
<dbReference type="Gene3D" id="1.10.268.10">
    <property type="entry name" value="Topoisomerase, domain 3"/>
    <property type="match status" value="1"/>
</dbReference>
<dbReference type="InterPro" id="IPR013758">
    <property type="entry name" value="Topo_IIA_A/C_ab"/>
</dbReference>
<dbReference type="GO" id="GO:0034335">
    <property type="term" value="F:DNA negative supercoiling activity"/>
    <property type="evidence" value="ECO:0007669"/>
    <property type="project" value="UniProtKB-ARBA"/>
</dbReference>
<evidence type="ECO:0000313" key="12">
    <source>
        <dbReference type="EMBL" id="MCL7746046.1"/>
    </source>
</evidence>
<evidence type="ECO:0000256" key="2">
    <source>
        <dbReference type="ARBA" id="ARBA00022475"/>
    </source>
</evidence>
<evidence type="ECO:0000256" key="1">
    <source>
        <dbReference type="ARBA" id="ARBA00000185"/>
    </source>
</evidence>
<sequence>MAQTERYLDLPLEEVIGDRFGRYSKYIIQERALPDARDGLKPVQRRILYAMYKDGNTADKPFRKSAKTVGNVIGNYHPHGDSSVYEAMIRMSQEWKVRNLLVDMHGNNGSIDGDPPAAMRYTEARLSKIASQLLRDIDRDTVDYIPNFDDTEDEPVVLPAMFPNLLVNGSTGISSGYATDIPPHHLGEIIDGVIMQMEKPTTTLDDLLHVIKGPDFPTGGIVQGLDGIRQAYRTGKGKVVVRAKTEVEELRGGREQIVITEIPYEVVKSNLVKKMDELRFDKKVDGIAEVRDDTDRTGLRIVVELKKEADANAILNYLLKNTDLQVTYNFNMVAIANKAPKLMGLQALIQAYIDHQKLVFTRRAKYDLNKALDRQHIVQGLIKAISILDEVIATIRASKDKKNAKDNLIAQFEFTEAQAEAIVTLQLYRLTNTDITTLEEEAAELERRIHELEAILGSEKKLIQVIKSNLQTIKKEFADPRRTVIKEEIEEIKINMDVLIASEDVMVTVTKEGYVKRTSIRSYGASNGENPGMKEGDYLLGHFEINTTETLLLFTKSGNYLYIPVHQLPDIRWKDNGQHVANLVSGYNSDDEIIKALPVKEFKEEQSLLFITKNGMAKKSQLSLYQAQRFSKPLMALKLKEHDEVVACMLTNGNEELFIATHLGYGLWLGEEEINLVGQRAAGVKAINLKEEDHVVDASTFLADDKKVEFIIVTQRGAVKKVPITEFDKSSRAKRGLVMLRELKSNPHRVIACKRVKDQDGTFVVITDKNHEETLEVDNYRNSDRYSNGSFIIDVSTSGNVIEVREEIDTTPKNED</sequence>
<reference evidence="12" key="1">
    <citation type="submission" date="2022-02" db="EMBL/GenBank/DDBJ databases">
        <title>Halalkalibacter sp. nov. isolated from Lonar Lake, India.</title>
        <authorList>
            <person name="Joshi A."/>
            <person name="Thite S."/>
            <person name="Lodha T."/>
        </authorList>
    </citation>
    <scope>NUCLEOTIDE SEQUENCE</scope>
    <source>
        <strain evidence="12">MEB205</strain>
    </source>
</reference>
<evidence type="ECO:0000256" key="3">
    <source>
        <dbReference type="ARBA" id="ARBA00023029"/>
    </source>
</evidence>
<evidence type="ECO:0000259" key="11">
    <source>
        <dbReference type="PROSITE" id="PS52040"/>
    </source>
</evidence>
<comment type="catalytic activity">
    <reaction evidence="1 8 9">
        <text>ATP-dependent breakage, passage and rejoining of double-stranded DNA.</text>
        <dbReference type="EC" id="5.6.2.2"/>
    </reaction>
</comment>
<comment type="function">
    <text evidence="8">Topoisomerase IV is essential for chromosome segregation. It relaxes supercoiled DNA. Performs the decatenation events required during the replication of a circular DNA molecule.</text>
</comment>
<accession>A0A9X1ZXA6</accession>
<dbReference type="InterPro" id="IPR002205">
    <property type="entry name" value="Topo_IIA_dom_A"/>
</dbReference>
<dbReference type="EMBL" id="JAKRYL010000002">
    <property type="protein sequence ID" value="MCL7746046.1"/>
    <property type="molecule type" value="Genomic_DNA"/>
</dbReference>
<dbReference type="Gene3D" id="3.90.199.10">
    <property type="entry name" value="Topoisomerase II, domain 5"/>
    <property type="match status" value="1"/>
</dbReference>
<dbReference type="SUPFAM" id="SSF56719">
    <property type="entry name" value="Type II DNA topoisomerase"/>
    <property type="match status" value="1"/>
</dbReference>
<feature type="coiled-coil region" evidence="10">
    <location>
        <begin position="428"/>
        <end position="462"/>
    </location>
</feature>
<dbReference type="NCBIfam" id="TIGR01061">
    <property type="entry name" value="parC_Gpos"/>
    <property type="match status" value="1"/>
</dbReference>
<feature type="active site" description="O-(5'-phospho-DNA)-tyrosine intermediate" evidence="8 9">
    <location>
        <position position="121"/>
    </location>
</feature>
<dbReference type="SMART" id="SM00434">
    <property type="entry name" value="TOP4c"/>
    <property type="match status" value="1"/>
</dbReference>
<keyword evidence="5 8" id="KW-0472">Membrane</keyword>
<dbReference type="FunFam" id="2.120.10.90:FF:000005">
    <property type="entry name" value="DNA topoisomerase 4 subunit A"/>
    <property type="match status" value="1"/>
</dbReference>
<keyword evidence="13" id="KW-1185">Reference proteome</keyword>
<dbReference type="InterPro" id="IPR005741">
    <property type="entry name" value="TopoIV_A_Gpos"/>
</dbReference>
<dbReference type="PROSITE" id="PS52040">
    <property type="entry name" value="TOPO_IIA"/>
    <property type="match status" value="1"/>
</dbReference>
<evidence type="ECO:0000256" key="5">
    <source>
        <dbReference type="ARBA" id="ARBA00023136"/>
    </source>
</evidence>
<dbReference type="GO" id="GO:0005524">
    <property type="term" value="F:ATP binding"/>
    <property type="evidence" value="ECO:0007669"/>
    <property type="project" value="InterPro"/>
</dbReference>
<dbReference type="GO" id="GO:0019897">
    <property type="term" value="C:extrinsic component of plasma membrane"/>
    <property type="evidence" value="ECO:0007669"/>
    <property type="project" value="UniProtKB-UniRule"/>
</dbReference>
<feature type="site" description="Interaction with DNA" evidence="8">
    <location>
        <position position="41"/>
    </location>
</feature>
<feature type="site" description="Transition state stabilizer" evidence="8">
    <location>
        <position position="120"/>
    </location>
</feature>
<keyword evidence="10" id="KW-0175">Coiled coil</keyword>
<comment type="subunit">
    <text evidence="7 8">Heterotetramer composed of ParC and ParE.</text>
</comment>
<dbReference type="SUPFAM" id="SSF101904">
    <property type="entry name" value="GyrA/ParC C-terminal domain-like"/>
    <property type="match status" value="1"/>
</dbReference>
<dbReference type="FunFam" id="1.10.268.10:FF:000001">
    <property type="entry name" value="DNA gyrase subunit A"/>
    <property type="match status" value="1"/>
</dbReference>
<proteinExistence type="inferred from homology"/>
<dbReference type="FunFam" id="3.90.199.10:FF:000001">
    <property type="entry name" value="DNA gyrase subunit A"/>
    <property type="match status" value="1"/>
</dbReference>
<dbReference type="PANTHER" id="PTHR43493:SF9">
    <property type="entry name" value="DNA TOPOISOMERASE 4 SUBUNIT A"/>
    <property type="match status" value="1"/>
</dbReference>
<evidence type="ECO:0000313" key="13">
    <source>
        <dbReference type="Proteomes" id="UP001139150"/>
    </source>
</evidence>
<feature type="site" description="Interaction with DNA" evidence="8">
    <location>
        <position position="90"/>
    </location>
</feature>
<name>A0A9X1ZXA6_9BACI</name>
<evidence type="ECO:0000256" key="7">
    <source>
        <dbReference type="ARBA" id="ARBA00063644"/>
    </source>
</evidence>
<dbReference type="Proteomes" id="UP001139150">
    <property type="component" value="Unassembled WGS sequence"/>
</dbReference>
<organism evidence="12 13">
    <name type="scientific">Halalkalibacter alkaliphilus</name>
    <dbReference type="NCBI Taxonomy" id="2917993"/>
    <lineage>
        <taxon>Bacteria</taxon>
        <taxon>Bacillati</taxon>
        <taxon>Bacillota</taxon>
        <taxon>Bacilli</taxon>
        <taxon>Bacillales</taxon>
        <taxon>Bacillaceae</taxon>
        <taxon>Halalkalibacter</taxon>
    </lineage>
</organism>
<keyword evidence="2 8" id="KW-1003">Cell membrane</keyword>
<comment type="similarity">
    <text evidence="8">Belongs to the type II topoisomerase GyrA/ParC subunit family. ParC type 2 subfamily.</text>
</comment>
<feature type="site" description="Interaction with DNA" evidence="8">
    <location>
        <position position="79"/>
    </location>
</feature>
<dbReference type="GO" id="GO:0005737">
    <property type="term" value="C:cytoplasm"/>
    <property type="evidence" value="ECO:0007669"/>
    <property type="project" value="TreeGrafter"/>
</dbReference>
<dbReference type="Pfam" id="PF00521">
    <property type="entry name" value="DNA_topoisoIV"/>
    <property type="match status" value="1"/>
</dbReference>
<dbReference type="Gene3D" id="2.120.10.90">
    <property type="entry name" value="DNA gyrase/topoisomerase IV, subunit A, C-terminal"/>
    <property type="match status" value="1"/>
</dbReference>
<dbReference type="GO" id="GO:0009330">
    <property type="term" value="C:DNA topoisomerase type II (double strand cut, ATP-hydrolyzing) complex"/>
    <property type="evidence" value="ECO:0007669"/>
    <property type="project" value="TreeGrafter"/>
</dbReference>
<evidence type="ECO:0000256" key="6">
    <source>
        <dbReference type="ARBA" id="ARBA00023235"/>
    </source>
</evidence>
<keyword evidence="6 8" id="KW-0413">Isomerase</keyword>
<dbReference type="InterPro" id="IPR013757">
    <property type="entry name" value="Topo_IIA_A_a_sf"/>
</dbReference>
<evidence type="ECO:0000256" key="9">
    <source>
        <dbReference type="PROSITE-ProRule" id="PRU01384"/>
    </source>
</evidence>
<dbReference type="InterPro" id="IPR013760">
    <property type="entry name" value="Topo_IIA-like_dom_sf"/>
</dbReference>
<gene>
    <name evidence="8 12" type="primary">parC</name>
    <name evidence="12" type="ORF">MF646_02815</name>
</gene>
<dbReference type="GO" id="GO:0006265">
    <property type="term" value="P:DNA topological change"/>
    <property type="evidence" value="ECO:0007669"/>
    <property type="project" value="UniProtKB-UniRule"/>
</dbReference>